<name>A0AB35Y696_9FIRM</name>
<comment type="caution">
    <text evidence="1">The sequence shown here is derived from an EMBL/GenBank/DDBJ whole genome shotgun (WGS) entry which is preliminary data.</text>
</comment>
<dbReference type="EMBL" id="JBBFGL010000005">
    <property type="protein sequence ID" value="MEJ5195805.1"/>
    <property type="molecule type" value="Genomic_DNA"/>
</dbReference>
<dbReference type="AlphaFoldDB" id="A0AB35Y696"/>
<accession>A0AB35Y696</accession>
<protein>
    <submittedName>
        <fullName evidence="1">HK97 gp10 family phage protein</fullName>
    </submittedName>
</protein>
<evidence type="ECO:0000313" key="1">
    <source>
        <dbReference type="EMBL" id="MEJ5195805.1"/>
    </source>
</evidence>
<dbReference type="Pfam" id="PF04883">
    <property type="entry name" value="HK97-gp10_like"/>
    <property type="match status" value="1"/>
</dbReference>
<gene>
    <name evidence="1" type="ORF">WF834_06365</name>
</gene>
<evidence type="ECO:0000313" key="2">
    <source>
        <dbReference type="Proteomes" id="UP001373196"/>
    </source>
</evidence>
<sequence length="164" mass="18725">MSVDNSELLAFQNQIQALKDDIPEIMDSLAVGEGRYARDQARKICKEENIVNTGDYRRNFKSGTKAIRAGNSYKIDVFNNLDYAKPLEYGFRSHFVPGHWEGNSFKYQRNDPDGGMYVGPAGGYVRGHFTLRRAIRRTKTTQAARLNRKMDRIIRQRMNGGGTE</sequence>
<organism evidence="1 2">
    <name type="scientific">Faecalibacterium wellingii</name>
    <dbReference type="NCBI Taxonomy" id="2929491"/>
    <lineage>
        <taxon>Bacteria</taxon>
        <taxon>Bacillati</taxon>
        <taxon>Bacillota</taxon>
        <taxon>Clostridia</taxon>
        <taxon>Eubacteriales</taxon>
        <taxon>Oscillospiraceae</taxon>
        <taxon>Faecalibacterium</taxon>
    </lineage>
</organism>
<proteinExistence type="predicted"/>
<dbReference type="Proteomes" id="UP001373196">
    <property type="component" value="Unassembled WGS sequence"/>
</dbReference>
<reference evidence="1" key="1">
    <citation type="submission" date="2024-03" db="EMBL/GenBank/DDBJ databases">
        <authorList>
            <person name="Plomp N."/>
            <person name="Harmsen H.J."/>
        </authorList>
    </citation>
    <scope>NUCLEOTIDE SEQUENCE</scope>
    <source>
        <strain evidence="1">HTF-128</strain>
    </source>
</reference>
<dbReference type="InterPro" id="IPR010064">
    <property type="entry name" value="HK97-gp10_tail"/>
</dbReference>